<dbReference type="PROSITE" id="PS00394">
    <property type="entry name" value="DNA_PHOTOLYASES_1_1"/>
    <property type="match status" value="1"/>
</dbReference>
<evidence type="ECO:0000256" key="2">
    <source>
        <dbReference type="ARBA" id="ARBA00005862"/>
    </source>
</evidence>
<dbReference type="InterPro" id="IPR014729">
    <property type="entry name" value="Rossmann-like_a/b/a_fold"/>
</dbReference>
<feature type="binding site" evidence="6">
    <location>
        <begin position="385"/>
        <end position="392"/>
    </location>
    <ligand>
        <name>FAD</name>
        <dbReference type="ChEBI" id="CHEBI:57692"/>
    </ligand>
</feature>
<gene>
    <name evidence="10" type="ORF">N7515_002078</name>
</gene>
<dbReference type="GO" id="GO:0071949">
    <property type="term" value="F:FAD binding"/>
    <property type="evidence" value="ECO:0007669"/>
    <property type="project" value="TreeGrafter"/>
</dbReference>
<dbReference type="AlphaFoldDB" id="A0A9W9HAW0"/>
<keyword evidence="4 6" id="KW-0274">FAD</keyword>
<dbReference type="Proteomes" id="UP001149079">
    <property type="component" value="Unassembled WGS sequence"/>
</dbReference>
<dbReference type="GO" id="GO:0003904">
    <property type="term" value="F:deoxyribodipyrimidine photo-lyase activity"/>
    <property type="evidence" value="ECO:0007669"/>
    <property type="project" value="TreeGrafter"/>
</dbReference>
<dbReference type="InterPro" id="IPR002081">
    <property type="entry name" value="Cryptochrome/DNA_photolyase_1"/>
</dbReference>
<comment type="similarity">
    <text evidence="2">Belongs to the DNA photolyase class-1 family.</text>
</comment>
<feature type="binding site" evidence="6">
    <location>
        <position position="382"/>
    </location>
    <ligand>
        <name>FAD</name>
        <dbReference type="ChEBI" id="CHEBI:57692"/>
    </ligand>
</feature>
<dbReference type="GO" id="GO:0005737">
    <property type="term" value="C:cytoplasm"/>
    <property type="evidence" value="ECO:0007669"/>
    <property type="project" value="TreeGrafter"/>
</dbReference>
<dbReference type="Pfam" id="PF00875">
    <property type="entry name" value="DNA_photolyase"/>
    <property type="match status" value="1"/>
</dbReference>
<sequence>MPPKRKASGPVNEEPNGSHASKKGRSDMHQPHPNAKQTEDFGIVLRQFYPPEMSNARCDAYTNGDLERPIETLQNACRDTADKRREIPMCDAVVHWFKSDLRLHDNRALHAAYQCAKDNGVPLICLYIVSPEDWAAHLTSPARVDFTLRILGQLQRDLGELDIPLYMETQAKRKEIPDRVVALCQEWGAKTLYANMEYEVDELRRDAKLVRLCADSGINFAPTHDTCVVTPGMLHSQQGKQYAVYSPWYRAWLAFLKDNPDYLELSEEPGSNPGDAREKFKSLFKCEVPTAPASHQLSDEKKKRLEKLYPAGEHEALQRLESFLEDKVKDYESNRSLLPGEHTSVLSPYFASGALSARTAIVTAKNMNKGHLDRYDPGYMAWISEVAWRDFYKHVLVNWPFICMNKCFKPEHTDIEWEYNTDHFQAWCDGKTGFPIVDAAMRQMQHCAWMHNRTRMVVSSFLSKDLMLDWRRGERHFMENLIDGDFASNHGGWGFGSSTGVDPQPYFRIFNPLRQSERFDPDGEYIRHWVPELRDVSDKAIHEPYARGAGAIAQKNGYPRPIVDHAQSRERVLERFKRVLKG</sequence>
<feature type="site" description="Electron transfer via tryptophanyl radical" evidence="7">
    <location>
        <position position="417"/>
    </location>
</feature>
<dbReference type="InterPro" id="IPR005101">
    <property type="entry name" value="Cryptochr/Photolyase_FAD-bd"/>
</dbReference>
<dbReference type="PROSITE" id="PS00691">
    <property type="entry name" value="DNA_PHOTOLYASES_1_2"/>
    <property type="match status" value="1"/>
</dbReference>
<evidence type="ECO:0000256" key="1">
    <source>
        <dbReference type="ARBA" id="ARBA00001932"/>
    </source>
</evidence>
<dbReference type="InterPro" id="IPR018394">
    <property type="entry name" value="DNA_photolyase_1_CS_C"/>
</dbReference>
<dbReference type="PRINTS" id="PR00147">
    <property type="entry name" value="DNAPHOTLYASE"/>
</dbReference>
<dbReference type="Gene3D" id="3.40.50.620">
    <property type="entry name" value="HUPs"/>
    <property type="match status" value="1"/>
</dbReference>
<feature type="binding site" evidence="6">
    <location>
        <begin position="483"/>
        <end position="485"/>
    </location>
    <ligand>
        <name>FAD</name>
        <dbReference type="ChEBI" id="CHEBI:57692"/>
    </ligand>
</feature>
<evidence type="ECO:0000313" key="10">
    <source>
        <dbReference type="EMBL" id="KAJ5143291.1"/>
    </source>
</evidence>
<feature type="site" description="Electron transfer via tryptophanyl radical" evidence="7">
    <location>
        <position position="493"/>
    </location>
</feature>
<keyword evidence="3 6" id="KW-0285">Flavoprotein</keyword>
<dbReference type="PANTHER" id="PTHR11455">
    <property type="entry name" value="CRYPTOCHROME"/>
    <property type="match status" value="1"/>
</dbReference>
<evidence type="ECO:0000256" key="5">
    <source>
        <dbReference type="ARBA" id="ARBA00022991"/>
    </source>
</evidence>
<reference evidence="10" key="2">
    <citation type="journal article" date="2023" name="IMA Fungus">
        <title>Comparative genomic study of the Penicillium genus elucidates a diverse pangenome and 15 lateral gene transfer events.</title>
        <authorList>
            <person name="Petersen C."/>
            <person name="Sorensen T."/>
            <person name="Nielsen M.R."/>
            <person name="Sondergaard T.E."/>
            <person name="Sorensen J.L."/>
            <person name="Fitzpatrick D.A."/>
            <person name="Frisvad J.C."/>
            <person name="Nielsen K.L."/>
        </authorList>
    </citation>
    <scope>NUCLEOTIDE SEQUENCE</scope>
    <source>
        <strain evidence="10">IBT 22155</strain>
    </source>
</reference>
<accession>A0A9W9HAW0</accession>
<dbReference type="RefSeq" id="XP_056524935.1">
    <property type="nucleotide sequence ID" value="XM_056662822.1"/>
</dbReference>
<evidence type="ECO:0000256" key="7">
    <source>
        <dbReference type="PIRSR" id="PIRSR602081-2"/>
    </source>
</evidence>
<dbReference type="OrthoDB" id="435881at2759"/>
<dbReference type="Pfam" id="PF03441">
    <property type="entry name" value="FAD_binding_7"/>
    <property type="match status" value="1"/>
</dbReference>
<dbReference type="GeneID" id="81401992"/>
<keyword evidence="5" id="KW-0157">Chromophore</keyword>
<dbReference type="GO" id="GO:0006139">
    <property type="term" value="P:nucleobase-containing compound metabolic process"/>
    <property type="evidence" value="ECO:0007669"/>
    <property type="project" value="UniProtKB-ARBA"/>
</dbReference>
<proteinExistence type="inferred from homology"/>
<dbReference type="EMBL" id="JAPQKL010000002">
    <property type="protein sequence ID" value="KAJ5143291.1"/>
    <property type="molecule type" value="Genomic_DNA"/>
</dbReference>
<dbReference type="InterPro" id="IPR036155">
    <property type="entry name" value="Crypto/Photolyase_N_sf"/>
</dbReference>
<dbReference type="Gene3D" id="1.25.40.80">
    <property type="match status" value="1"/>
</dbReference>
<feature type="site" description="Electron transfer via tryptophanyl radical" evidence="7">
    <location>
        <position position="470"/>
    </location>
</feature>
<feature type="domain" description="Photolyase/cryptochrome alpha/beta" evidence="9">
    <location>
        <begin position="91"/>
        <end position="228"/>
    </location>
</feature>
<evidence type="ECO:0000256" key="8">
    <source>
        <dbReference type="SAM" id="MobiDB-lite"/>
    </source>
</evidence>
<feature type="binding site" evidence="6">
    <location>
        <position position="331"/>
    </location>
    <ligand>
        <name>FAD</name>
        <dbReference type="ChEBI" id="CHEBI:57692"/>
    </ligand>
</feature>
<comment type="cofactor">
    <cofactor evidence="1">
        <name>(6R)-5,10-methylene-5,6,7,8-tetrahydrofolate</name>
        <dbReference type="ChEBI" id="CHEBI:15636"/>
    </cofactor>
</comment>
<keyword evidence="11" id="KW-1185">Reference proteome</keyword>
<evidence type="ECO:0000313" key="11">
    <source>
        <dbReference type="Proteomes" id="UP001149079"/>
    </source>
</evidence>
<evidence type="ECO:0000256" key="6">
    <source>
        <dbReference type="PIRSR" id="PIRSR602081-1"/>
    </source>
</evidence>
<dbReference type="InterPro" id="IPR006050">
    <property type="entry name" value="DNA_photolyase_N"/>
</dbReference>
<evidence type="ECO:0000256" key="3">
    <source>
        <dbReference type="ARBA" id="ARBA00022630"/>
    </source>
</evidence>
<dbReference type="GO" id="GO:0003677">
    <property type="term" value="F:DNA binding"/>
    <property type="evidence" value="ECO:0007669"/>
    <property type="project" value="TreeGrafter"/>
</dbReference>
<dbReference type="GO" id="GO:0005634">
    <property type="term" value="C:nucleus"/>
    <property type="evidence" value="ECO:0007669"/>
    <property type="project" value="TreeGrafter"/>
</dbReference>
<evidence type="ECO:0000259" key="9">
    <source>
        <dbReference type="PROSITE" id="PS51645"/>
    </source>
</evidence>
<dbReference type="FunFam" id="1.10.579.10:FF:000003">
    <property type="entry name" value="Deoxyribodipyrimidine photo-lyase"/>
    <property type="match status" value="1"/>
</dbReference>
<dbReference type="GO" id="GO:0043153">
    <property type="term" value="P:entrainment of circadian clock by photoperiod"/>
    <property type="evidence" value="ECO:0007669"/>
    <property type="project" value="TreeGrafter"/>
</dbReference>
<dbReference type="GO" id="GO:0006950">
    <property type="term" value="P:response to stress"/>
    <property type="evidence" value="ECO:0007669"/>
    <property type="project" value="UniProtKB-ARBA"/>
</dbReference>
<dbReference type="PANTHER" id="PTHR11455:SF18">
    <property type="entry name" value="SI:CH1073-390K14.1"/>
    <property type="match status" value="1"/>
</dbReference>
<comment type="cofactor">
    <cofactor evidence="6">
        <name>FAD</name>
        <dbReference type="ChEBI" id="CHEBI:57692"/>
    </cofactor>
    <text evidence="6">Binds 1 FAD per subunit.</text>
</comment>
<reference evidence="10" key="1">
    <citation type="submission" date="2022-11" db="EMBL/GenBank/DDBJ databases">
        <authorList>
            <person name="Petersen C."/>
        </authorList>
    </citation>
    <scope>NUCLEOTIDE SEQUENCE</scope>
    <source>
        <strain evidence="10">IBT 22155</strain>
    </source>
</reference>
<feature type="region of interest" description="Disordered" evidence="8">
    <location>
        <begin position="1"/>
        <end position="37"/>
    </location>
</feature>
<dbReference type="SUPFAM" id="SSF48173">
    <property type="entry name" value="Cryptochrome/photolyase FAD-binding domain"/>
    <property type="match status" value="1"/>
</dbReference>
<dbReference type="PROSITE" id="PS51645">
    <property type="entry name" value="PHR_CRY_ALPHA_BETA"/>
    <property type="match status" value="1"/>
</dbReference>
<comment type="caution">
    <text evidence="10">The sequence shown here is derived from an EMBL/GenBank/DDBJ whole genome shotgun (WGS) entry which is preliminary data.</text>
</comment>
<organism evidence="10 11">
    <name type="scientific">Penicillium bovifimosum</name>
    <dbReference type="NCBI Taxonomy" id="126998"/>
    <lineage>
        <taxon>Eukaryota</taxon>
        <taxon>Fungi</taxon>
        <taxon>Dikarya</taxon>
        <taxon>Ascomycota</taxon>
        <taxon>Pezizomycotina</taxon>
        <taxon>Eurotiomycetes</taxon>
        <taxon>Eurotiomycetidae</taxon>
        <taxon>Eurotiales</taxon>
        <taxon>Aspergillaceae</taxon>
        <taxon>Penicillium</taxon>
    </lineage>
</organism>
<evidence type="ECO:0000256" key="4">
    <source>
        <dbReference type="ARBA" id="ARBA00022827"/>
    </source>
</evidence>
<dbReference type="Gene3D" id="1.10.579.10">
    <property type="entry name" value="DNA Cyclobutane Dipyrimidine Photolyase, subunit A, domain 3"/>
    <property type="match status" value="1"/>
</dbReference>
<dbReference type="SUPFAM" id="SSF52425">
    <property type="entry name" value="Cryptochrome/photolyase, N-terminal domain"/>
    <property type="match status" value="1"/>
</dbReference>
<name>A0A9W9HAW0_9EURO</name>
<dbReference type="InterPro" id="IPR036134">
    <property type="entry name" value="Crypto/Photolyase_FAD-like_sf"/>
</dbReference>
<feature type="binding site" evidence="6">
    <location>
        <begin position="343"/>
        <end position="347"/>
    </location>
    <ligand>
        <name>FAD</name>
        <dbReference type="ChEBI" id="CHEBI:57692"/>
    </ligand>
</feature>
<protein>
    <submittedName>
        <fullName evidence="10">Cryptochrome/DNA photolyase class 1</fullName>
    </submittedName>
</protein>
<dbReference type="GO" id="GO:0032922">
    <property type="term" value="P:circadian regulation of gene expression"/>
    <property type="evidence" value="ECO:0007669"/>
    <property type="project" value="TreeGrafter"/>
</dbReference>